<sequence>MKFLFIVQGEGRGHLTQAITLENVLLRSGHEVVEILVGKSESRRLPGFFTRSVHAPVKQFVSPNFLPTPSNKRVNITRSILYNVMKVPEYLGSMRYINERISKTGADMVINFYELLTGLTYFLYRPAVPQVCIGHQYLFLHKDFELPQRNRFGMRLLNMFTRLTALGAKEHLALSFRSMKDDNRNRIKVVPPLLRREVFRQESSDGGYIHGYMVNSGFSECIMRWHKEHPETHLRFFWDRWDEVPVRKVDDTLSFYQLDDVEFLRQMAGCKAYASTAGFESVCEAMYLGKPLMMVPAHIEQECNAFDAMKSSAGIVDNDFDLSKLLEFSETYKPDAKFKDWVNSAEYMIVNELESLASTEFMPNMYMVEEYI</sequence>
<dbReference type="SUPFAM" id="SSF53756">
    <property type="entry name" value="UDP-Glycosyltransferase/glycogen phosphorylase"/>
    <property type="match status" value="1"/>
</dbReference>
<dbReference type="EMBL" id="JAHLFW010000008">
    <property type="protein sequence ID" value="MBU3836937.1"/>
    <property type="molecule type" value="Genomic_DNA"/>
</dbReference>
<dbReference type="PANTHER" id="PTHR21015">
    <property type="entry name" value="UDP-N-ACETYLGLUCOSAMINE--N-ACETYLMURAMYL-(PENTAPEPTIDE) PYROPHOSPHORYL-UNDECAPRENOL N-ACETYLGLUCOSAMINE TRANSFERASE 1"/>
    <property type="match status" value="1"/>
</dbReference>
<protein>
    <submittedName>
        <fullName evidence="1">Glycosyltransferase</fullName>
    </submittedName>
</protein>
<dbReference type="Gene3D" id="3.40.50.2000">
    <property type="entry name" value="Glycogen Phosphorylase B"/>
    <property type="match status" value="1"/>
</dbReference>
<organism evidence="1 2">
    <name type="scientific">Candidatus Phocaeicola faecigallinarum</name>
    <dbReference type="NCBI Taxonomy" id="2838732"/>
    <lineage>
        <taxon>Bacteria</taxon>
        <taxon>Pseudomonadati</taxon>
        <taxon>Bacteroidota</taxon>
        <taxon>Bacteroidia</taxon>
        <taxon>Bacteroidales</taxon>
        <taxon>Bacteroidaceae</taxon>
        <taxon>Phocaeicola</taxon>
    </lineage>
</organism>
<dbReference type="Pfam" id="PF13528">
    <property type="entry name" value="Glyco_trans_1_3"/>
    <property type="match status" value="1"/>
</dbReference>
<dbReference type="PANTHER" id="PTHR21015:SF22">
    <property type="entry name" value="GLYCOSYLTRANSFERASE"/>
    <property type="match status" value="1"/>
</dbReference>
<dbReference type="GO" id="GO:0016757">
    <property type="term" value="F:glycosyltransferase activity"/>
    <property type="evidence" value="ECO:0007669"/>
    <property type="project" value="TreeGrafter"/>
</dbReference>
<reference evidence="1" key="2">
    <citation type="submission" date="2021-04" db="EMBL/GenBank/DDBJ databases">
        <authorList>
            <person name="Gilroy R."/>
        </authorList>
    </citation>
    <scope>NUCLEOTIDE SEQUENCE</scope>
    <source>
        <strain evidence="1">G4-2901</strain>
    </source>
</reference>
<reference evidence="1" key="1">
    <citation type="journal article" date="2021" name="PeerJ">
        <title>Extensive microbial diversity within the chicken gut microbiome revealed by metagenomics and culture.</title>
        <authorList>
            <person name="Gilroy R."/>
            <person name="Ravi A."/>
            <person name="Getino M."/>
            <person name="Pursley I."/>
            <person name="Horton D.L."/>
            <person name="Alikhan N.F."/>
            <person name="Baker D."/>
            <person name="Gharbi K."/>
            <person name="Hall N."/>
            <person name="Watson M."/>
            <person name="Adriaenssens E.M."/>
            <person name="Foster-Nyarko E."/>
            <person name="Jarju S."/>
            <person name="Secka A."/>
            <person name="Antonio M."/>
            <person name="Oren A."/>
            <person name="Chaudhuri R.R."/>
            <person name="La Ragione R."/>
            <person name="Hildebrand F."/>
            <person name="Pallen M.J."/>
        </authorList>
    </citation>
    <scope>NUCLEOTIDE SEQUENCE</scope>
    <source>
        <strain evidence="1">G4-2901</strain>
    </source>
</reference>
<accession>A0A948WUL0</accession>
<gene>
    <name evidence="1" type="ORF">H9777_01140</name>
</gene>
<evidence type="ECO:0000313" key="2">
    <source>
        <dbReference type="Proteomes" id="UP000783796"/>
    </source>
</evidence>
<dbReference type="AlphaFoldDB" id="A0A948WUL0"/>
<comment type="caution">
    <text evidence="1">The sequence shown here is derived from an EMBL/GenBank/DDBJ whole genome shotgun (WGS) entry which is preliminary data.</text>
</comment>
<dbReference type="Proteomes" id="UP000783796">
    <property type="component" value="Unassembled WGS sequence"/>
</dbReference>
<name>A0A948WUL0_9BACT</name>
<evidence type="ECO:0000313" key="1">
    <source>
        <dbReference type="EMBL" id="MBU3836937.1"/>
    </source>
</evidence>
<proteinExistence type="predicted"/>